<reference evidence="2 3" key="1">
    <citation type="submission" date="2018-06" db="EMBL/GenBank/DDBJ databases">
        <authorList>
            <consortium name="Pathogen Informatics"/>
            <person name="Doyle S."/>
        </authorList>
    </citation>
    <scope>NUCLEOTIDE SEQUENCE [LARGE SCALE GENOMIC DNA]</scope>
    <source>
        <strain evidence="2 3">NCTC11155</strain>
    </source>
</reference>
<accession>A0A380Z9E7</accession>
<protein>
    <submittedName>
        <fullName evidence="2">Uncharacterized protein</fullName>
    </submittedName>
</protein>
<evidence type="ECO:0000313" key="2">
    <source>
        <dbReference type="EMBL" id="SUV43629.1"/>
    </source>
</evidence>
<proteinExistence type="predicted"/>
<name>A0A380Z9E7_9BACE</name>
<dbReference type="Proteomes" id="UP000254424">
    <property type="component" value="Unassembled WGS sequence"/>
</dbReference>
<dbReference type="EMBL" id="UFSX01000002">
    <property type="protein sequence ID" value="SUV42837.1"/>
    <property type="molecule type" value="Genomic_DNA"/>
</dbReference>
<sequence>MRQLPSHNLHYHEGCIASDAPDLLLEVLLYVHKSWQGDCHSETPL</sequence>
<dbReference type="AlphaFoldDB" id="A0A380Z9E7"/>
<evidence type="ECO:0000313" key="1">
    <source>
        <dbReference type="EMBL" id="SUV42837.1"/>
    </source>
</evidence>
<gene>
    <name evidence="1" type="ORF">NCTC11155_02218</name>
    <name evidence="2" type="ORF">NCTC11155_03028</name>
</gene>
<dbReference type="EMBL" id="UFSX01000002">
    <property type="protein sequence ID" value="SUV43629.1"/>
    <property type="molecule type" value="Genomic_DNA"/>
</dbReference>
<organism evidence="2 3">
    <name type="scientific">Bacteroides eggerthii</name>
    <dbReference type="NCBI Taxonomy" id="28111"/>
    <lineage>
        <taxon>Bacteria</taxon>
        <taxon>Pseudomonadati</taxon>
        <taxon>Bacteroidota</taxon>
        <taxon>Bacteroidia</taxon>
        <taxon>Bacteroidales</taxon>
        <taxon>Bacteroidaceae</taxon>
        <taxon>Bacteroides</taxon>
    </lineage>
</organism>
<evidence type="ECO:0000313" key="3">
    <source>
        <dbReference type="Proteomes" id="UP000254424"/>
    </source>
</evidence>